<reference evidence="2" key="1">
    <citation type="submission" date="2022-03" db="EMBL/GenBank/DDBJ databases">
        <title>A functionally conserved STORR gene fusion in Papaver species that diverged 16.8 million years ago.</title>
        <authorList>
            <person name="Catania T."/>
        </authorList>
    </citation>
    <scope>NUCLEOTIDE SEQUENCE</scope>
    <source>
        <strain evidence="2">S-191538</strain>
    </source>
</reference>
<name>A0AA42AYC8_PAPNU</name>
<sequence length="80" mass="9370">MGNKPVKEEVVQKEEILVKVVPPLDKAYVRWFARDLESIHGFTSKNPQAIEPPEHYIEYMRHSGWLDLNLDDPDLAHLFK</sequence>
<keyword evidence="3" id="KW-1185">Reference proteome</keyword>
<protein>
    <submittedName>
        <fullName evidence="2">Uncharacterized protein</fullName>
    </submittedName>
</protein>
<comment type="caution">
    <text evidence="2">The sequence shown here is derived from an EMBL/GenBank/DDBJ whole genome shotgun (WGS) entry which is preliminary data.</text>
</comment>
<dbReference type="Proteomes" id="UP001177140">
    <property type="component" value="Unassembled WGS sequence"/>
</dbReference>
<proteinExistence type="predicted"/>
<organism evidence="2 3">
    <name type="scientific">Papaver nudicaule</name>
    <name type="common">Iceland poppy</name>
    <dbReference type="NCBI Taxonomy" id="74823"/>
    <lineage>
        <taxon>Eukaryota</taxon>
        <taxon>Viridiplantae</taxon>
        <taxon>Streptophyta</taxon>
        <taxon>Embryophyta</taxon>
        <taxon>Tracheophyta</taxon>
        <taxon>Spermatophyta</taxon>
        <taxon>Magnoliopsida</taxon>
        <taxon>Ranunculales</taxon>
        <taxon>Papaveraceae</taxon>
        <taxon>Papaveroideae</taxon>
        <taxon>Papaver</taxon>
    </lineage>
</organism>
<accession>A0AA42AYC8</accession>
<evidence type="ECO:0000313" key="3">
    <source>
        <dbReference type="Proteomes" id="UP001177140"/>
    </source>
</evidence>
<dbReference type="EMBL" id="JAJJMA010220125">
    <property type="protein sequence ID" value="MCL7041097.1"/>
    <property type="molecule type" value="Genomic_DNA"/>
</dbReference>
<dbReference type="InterPro" id="IPR056895">
    <property type="entry name" value="AtTam9"/>
</dbReference>
<dbReference type="AlphaFoldDB" id="A0AA42AYC8"/>
<evidence type="ECO:0000313" key="2">
    <source>
        <dbReference type="EMBL" id="MCL7043621.1"/>
    </source>
</evidence>
<dbReference type="Pfam" id="PF25111">
    <property type="entry name" value="AtTam9"/>
    <property type="match status" value="1"/>
</dbReference>
<evidence type="ECO:0000313" key="1">
    <source>
        <dbReference type="EMBL" id="MCL7041097.1"/>
    </source>
</evidence>
<gene>
    <name evidence="1" type="ORF">MKW94_014481</name>
    <name evidence="2" type="ORF">MKW94_020905</name>
</gene>
<dbReference type="EMBL" id="JAJJMA010248818">
    <property type="protein sequence ID" value="MCL7043621.1"/>
    <property type="molecule type" value="Genomic_DNA"/>
</dbReference>